<evidence type="ECO:0000313" key="3">
    <source>
        <dbReference type="EMBL" id="KAJ7339934.1"/>
    </source>
</evidence>
<proteinExistence type="predicted"/>
<sequence length="181" mass="20604">MQLASISSWAFLLVTVAAPALVFFIGQLAFHSGFLRTTSNCDAWVERYFQLSEDVELDDVEAARGALVEKFRIALWYTFFALLIWGMSDTSRESAGEARSIWLSESHCRSAGGYGCWWFRLGACSFHRWGIGPQIRIRRLNEDGLTVQTLQSPDEPRKRPKRAESESLFGEATRKLRSMSR</sequence>
<dbReference type="EMBL" id="JARIHO010000027">
    <property type="protein sequence ID" value="KAJ7339934.1"/>
    <property type="molecule type" value="Genomic_DNA"/>
</dbReference>
<keyword evidence="2" id="KW-0472">Membrane</keyword>
<protein>
    <submittedName>
        <fullName evidence="3">Uncharacterized protein</fullName>
    </submittedName>
</protein>
<evidence type="ECO:0000256" key="2">
    <source>
        <dbReference type="SAM" id="Phobius"/>
    </source>
</evidence>
<feature type="transmembrane region" description="Helical" evidence="2">
    <location>
        <begin position="6"/>
        <end position="30"/>
    </location>
</feature>
<keyword evidence="2" id="KW-1133">Transmembrane helix</keyword>
<keyword evidence="4" id="KW-1185">Reference proteome</keyword>
<feature type="region of interest" description="Disordered" evidence="1">
    <location>
        <begin position="150"/>
        <end position="181"/>
    </location>
</feature>
<dbReference type="Proteomes" id="UP001218218">
    <property type="component" value="Unassembled WGS sequence"/>
</dbReference>
<keyword evidence="2" id="KW-0812">Transmembrane</keyword>
<organism evidence="3 4">
    <name type="scientific">Mycena albidolilacea</name>
    <dbReference type="NCBI Taxonomy" id="1033008"/>
    <lineage>
        <taxon>Eukaryota</taxon>
        <taxon>Fungi</taxon>
        <taxon>Dikarya</taxon>
        <taxon>Basidiomycota</taxon>
        <taxon>Agaricomycotina</taxon>
        <taxon>Agaricomycetes</taxon>
        <taxon>Agaricomycetidae</taxon>
        <taxon>Agaricales</taxon>
        <taxon>Marasmiineae</taxon>
        <taxon>Mycenaceae</taxon>
        <taxon>Mycena</taxon>
    </lineage>
</organism>
<dbReference type="AlphaFoldDB" id="A0AAD6ZUD3"/>
<evidence type="ECO:0000313" key="4">
    <source>
        <dbReference type="Proteomes" id="UP001218218"/>
    </source>
</evidence>
<feature type="compositionally biased region" description="Basic and acidic residues" evidence="1">
    <location>
        <begin position="154"/>
        <end position="165"/>
    </location>
</feature>
<gene>
    <name evidence="3" type="ORF">DFH08DRAFT_812309</name>
</gene>
<name>A0AAD6ZUD3_9AGAR</name>
<reference evidence="3" key="1">
    <citation type="submission" date="2023-03" db="EMBL/GenBank/DDBJ databases">
        <title>Massive genome expansion in bonnet fungi (Mycena s.s.) driven by repeated elements and novel gene families across ecological guilds.</title>
        <authorList>
            <consortium name="Lawrence Berkeley National Laboratory"/>
            <person name="Harder C.B."/>
            <person name="Miyauchi S."/>
            <person name="Viragh M."/>
            <person name="Kuo A."/>
            <person name="Thoen E."/>
            <person name="Andreopoulos B."/>
            <person name="Lu D."/>
            <person name="Skrede I."/>
            <person name="Drula E."/>
            <person name="Henrissat B."/>
            <person name="Morin E."/>
            <person name="Kohler A."/>
            <person name="Barry K."/>
            <person name="LaButti K."/>
            <person name="Morin E."/>
            <person name="Salamov A."/>
            <person name="Lipzen A."/>
            <person name="Mereny Z."/>
            <person name="Hegedus B."/>
            <person name="Baldrian P."/>
            <person name="Stursova M."/>
            <person name="Weitz H."/>
            <person name="Taylor A."/>
            <person name="Grigoriev I.V."/>
            <person name="Nagy L.G."/>
            <person name="Martin F."/>
            <person name="Kauserud H."/>
        </authorList>
    </citation>
    <scope>NUCLEOTIDE SEQUENCE</scope>
    <source>
        <strain evidence="3">CBHHK002</strain>
    </source>
</reference>
<accession>A0AAD6ZUD3</accession>
<comment type="caution">
    <text evidence="3">The sequence shown here is derived from an EMBL/GenBank/DDBJ whole genome shotgun (WGS) entry which is preliminary data.</text>
</comment>
<evidence type="ECO:0000256" key="1">
    <source>
        <dbReference type="SAM" id="MobiDB-lite"/>
    </source>
</evidence>